<dbReference type="AlphaFoldDB" id="A0A7Y0DYN3"/>
<reference evidence="2 3" key="1">
    <citation type="submission" date="2020-04" db="EMBL/GenBank/DDBJ databases">
        <title>Rhodospirillaceae bacterium KN72 isolated from deep sea.</title>
        <authorList>
            <person name="Zhang D.-C."/>
        </authorList>
    </citation>
    <scope>NUCLEOTIDE SEQUENCE [LARGE SCALE GENOMIC DNA]</scope>
    <source>
        <strain evidence="2 3">KN72</strain>
    </source>
</reference>
<organism evidence="2 3">
    <name type="scientific">Pacificispira spongiicola</name>
    <dbReference type="NCBI Taxonomy" id="2729598"/>
    <lineage>
        <taxon>Bacteria</taxon>
        <taxon>Pseudomonadati</taxon>
        <taxon>Pseudomonadota</taxon>
        <taxon>Alphaproteobacteria</taxon>
        <taxon>Rhodospirillales</taxon>
        <taxon>Rhodospirillaceae</taxon>
        <taxon>Pacificispira</taxon>
    </lineage>
</organism>
<dbReference type="Proteomes" id="UP000539372">
    <property type="component" value="Unassembled WGS sequence"/>
</dbReference>
<evidence type="ECO:0000313" key="3">
    <source>
        <dbReference type="Proteomes" id="UP000539372"/>
    </source>
</evidence>
<keyword evidence="1" id="KW-0812">Transmembrane</keyword>
<comment type="caution">
    <text evidence="2">The sequence shown here is derived from an EMBL/GenBank/DDBJ whole genome shotgun (WGS) entry which is preliminary data.</text>
</comment>
<accession>A0A7Y0DYN3</accession>
<protein>
    <submittedName>
        <fullName evidence="2">DUF2933 domain-containing protein</fullName>
    </submittedName>
</protein>
<feature type="transmembrane region" description="Helical" evidence="1">
    <location>
        <begin position="56"/>
        <end position="74"/>
    </location>
</feature>
<keyword evidence="1" id="KW-1133">Transmembrane helix</keyword>
<proteinExistence type="predicted"/>
<dbReference type="EMBL" id="JABBNT010000002">
    <property type="protein sequence ID" value="NMM43908.1"/>
    <property type="molecule type" value="Genomic_DNA"/>
</dbReference>
<dbReference type="Pfam" id="PF11666">
    <property type="entry name" value="DUF2933"/>
    <property type="match status" value="1"/>
</dbReference>
<dbReference type="InterPro" id="IPR021682">
    <property type="entry name" value="DUF2933"/>
</dbReference>
<keyword evidence="1" id="KW-0472">Membrane</keyword>
<sequence length="89" mass="9820">MSVPSTPDRDPQSDNKVQLVPFLRSRTGMTLVVLIVVAGLMLAYEHRVHIAGSDWVIWLPILICVGMHFFMHGGHGGHGSNRNSDEDKA</sequence>
<feature type="transmembrane region" description="Helical" evidence="1">
    <location>
        <begin position="27"/>
        <end position="44"/>
    </location>
</feature>
<name>A0A7Y0DYN3_9PROT</name>
<evidence type="ECO:0000313" key="2">
    <source>
        <dbReference type="EMBL" id="NMM43908.1"/>
    </source>
</evidence>
<evidence type="ECO:0000256" key="1">
    <source>
        <dbReference type="SAM" id="Phobius"/>
    </source>
</evidence>
<gene>
    <name evidence="2" type="ORF">HH303_05440</name>
</gene>
<keyword evidence="3" id="KW-1185">Reference proteome</keyword>